<dbReference type="InterPro" id="IPR050143">
    <property type="entry name" value="TRIM/RBCC"/>
</dbReference>
<dbReference type="InterPro" id="IPR003877">
    <property type="entry name" value="SPRY_dom"/>
</dbReference>
<dbReference type="Gene3D" id="2.60.120.920">
    <property type="match status" value="1"/>
</dbReference>
<dbReference type="Pfam" id="PF00643">
    <property type="entry name" value="zf-B_box"/>
    <property type="match status" value="1"/>
</dbReference>
<dbReference type="InterPro" id="IPR001841">
    <property type="entry name" value="Znf_RING"/>
</dbReference>
<dbReference type="InterPro" id="IPR013320">
    <property type="entry name" value="ConA-like_dom_sf"/>
</dbReference>
<dbReference type="SMART" id="SM00449">
    <property type="entry name" value="SPRY"/>
    <property type="match status" value="1"/>
</dbReference>
<dbReference type="PROSITE" id="PS50188">
    <property type="entry name" value="B302_SPRY"/>
    <property type="match status" value="1"/>
</dbReference>
<dbReference type="SMART" id="SM00589">
    <property type="entry name" value="PRY"/>
    <property type="match status" value="1"/>
</dbReference>
<dbReference type="PRINTS" id="PR01407">
    <property type="entry name" value="BUTYPHLNCDUF"/>
</dbReference>
<reference evidence="9" key="3">
    <citation type="submission" date="2025-08" db="UniProtKB">
        <authorList>
            <consortium name="Ensembl"/>
        </authorList>
    </citation>
    <scope>IDENTIFICATION</scope>
</reference>
<keyword evidence="2 4" id="KW-0863">Zinc-finger</keyword>
<dbReference type="eggNOG" id="KOG2177">
    <property type="taxonomic scope" value="Eukaryota"/>
</dbReference>
<dbReference type="Proteomes" id="UP000007267">
    <property type="component" value="Unassembled WGS sequence"/>
</dbReference>
<dbReference type="EMBL" id="AGCU01098841">
    <property type="status" value="NOT_ANNOTATED_CDS"/>
    <property type="molecule type" value="Genomic_DNA"/>
</dbReference>
<dbReference type="InterPro" id="IPR017907">
    <property type="entry name" value="Znf_RING_CS"/>
</dbReference>
<protein>
    <submittedName>
        <fullName evidence="9">Uncharacterized protein</fullName>
    </submittedName>
</protein>
<evidence type="ECO:0000256" key="3">
    <source>
        <dbReference type="ARBA" id="ARBA00022833"/>
    </source>
</evidence>
<feature type="domain" description="B box-type" evidence="7">
    <location>
        <begin position="91"/>
        <end position="118"/>
    </location>
</feature>
<dbReference type="OMA" id="DANPLIC"/>
<dbReference type="CDD" id="cd13745">
    <property type="entry name" value="SPRY_PRY_TRIM39"/>
    <property type="match status" value="1"/>
</dbReference>
<reference evidence="10" key="1">
    <citation type="submission" date="2011-10" db="EMBL/GenBank/DDBJ databases">
        <authorList>
            <consortium name="Soft-shell Turtle Genome Consortium"/>
        </authorList>
    </citation>
    <scope>NUCLEOTIDE SEQUENCE [LARGE SCALE GENOMIC DNA]</scope>
    <source>
        <strain evidence="10">Daiwa-1</strain>
    </source>
</reference>
<dbReference type="PANTHER" id="PTHR24103">
    <property type="entry name" value="E3 UBIQUITIN-PROTEIN LIGASE TRIM"/>
    <property type="match status" value="1"/>
</dbReference>
<dbReference type="CDD" id="cd16594">
    <property type="entry name" value="RING-HC_TRIM7-like_C-IV"/>
    <property type="match status" value="1"/>
</dbReference>
<evidence type="ECO:0000313" key="10">
    <source>
        <dbReference type="Proteomes" id="UP000007267"/>
    </source>
</evidence>
<dbReference type="InterPro" id="IPR000315">
    <property type="entry name" value="Znf_B-box"/>
</dbReference>
<dbReference type="InterPro" id="IPR003879">
    <property type="entry name" value="Butyrophylin_SPRY"/>
</dbReference>
<evidence type="ECO:0000256" key="4">
    <source>
        <dbReference type="PROSITE-ProRule" id="PRU00024"/>
    </source>
</evidence>
<evidence type="ECO:0000256" key="2">
    <source>
        <dbReference type="ARBA" id="ARBA00022771"/>
    </source>
</evidence>
<keyword evidence="10" id="KW-1185">Reference proteome</keyword>
<dbReference type="InterPro" id="IPR001870">
    <property type="entry name" value="B30.2/SPRY"/>
</dbReference>
<proteinExistence type="predicted"/>
<reference evidence="9" key="4">
    <citation type="submission" date="2025-09" db="UniProtKB">
        <authorList>
            <consortium name="Ensembl"/>
        </authorList>
    </citation>
    <scope>IDENTIFICATION</scope>
</reference>
<keyword evidence="1" id="KW-0479">Metal-binding</keyword>
<reference evidence="10" key="2">
    <citation type="journal article" date="2013" name="Nat. Genet.">
        <title>The draft genomes of soft-shell turtle and green sea turtle yield insights into the development and evolution of the turtle-specific body plan.</title>
        <authorList>
            <person name="Wang Z."/>
            <person name="Pascual-Anaya J."/>
            <person name="Zadissa A."/>
            <person name="Li W."/>
            <person name="Niimura Y."/>
            <person name="Huang Z."/>
            <person name="Li C."/>
            <person name="White S."/>
            <person name="Xiong Z."/>
            <person name="Fang D."/>
            <person name="Wang B."/>
            <person name="Ming Y."/>
            <person name="Chen Y."/>
            <person name="Zheng Y."/>
            <person name="Kuraku S."/>
            <person name="Pignatelli M."/>
            <person name="Herrero J."/>
            <person name="Beal K."/>
            <person name="Nozawa M."/>
            <person name="Li Q."/>
            <person name="Wang J."/>
            <person name="Zhang H."/>
            <person name="Yu L."/>
            <person name="Shigenobu S."/>
            <person name="Wang J."/>
            <person name="Liu J."/>
            <person name="Flicek P."/>
            <person name="Searle S."/>
            <person name="Wang J."/>
            <person name="Kuratani S."/>
            <person name="Yin Y."/>
            <person name="Aken B."/>
            <person name="Zhang G."/>
            <person name="Irie N."/>
        </authorList>
    </citation>
    <scope>NUCLEOTIDE SEQUENCE [LARGE SCALE GENOMIC DNA]</scope>
    <source>
        <strain evidence="10">Daiwa-1</strain>
    </source>
</reference>
<dbReference type="GeneTree" id="ENSGT00940000154126"/>
<dbReference type="PROSITE" id="PS50119">
    <property type="entry name" value="ZF_BBOX"/>
    <property type="match status" value="1"/>
</dbReference>
<dbReference type="PROSITE" id="PS00518">
    <property type="entry name" value="ZF_RING_1"/>
    <property type="match status" value="1"/>
</dbReference>
<dbReference type="InterPro" id="IPR043136">
    <property type="entry name" value="B30.2/SPRY_sf"/>
</dbReference>
<dbReference type="Ensembl" id="ENSPSIT00000002482.1">
    <property type="protein sequence ID" value="ENSPSIP00000002473.1"/>
    <property type="gene ID" value="ENSPSIG00000002431.1"/>
</dbReference>
<dbReference type="SUPFAM" id="SSF57845">
    <property type="entry name" value="B-box zinc-binding domain"/>
    <property type="match status" value="1"/>
</dbReference>
<dbReference type="SMART" id="SM00184">
    <property type="entry name" value="RING"/>
    <property type="match status" value="1"/>
</dbReference>
<accession>K7F363</accession>
<evidence type="ECO:0000313" key="9">
    <source>
        <dbReference type="Ensembl" id="ENSPSIP00000002473.1"/>
    </source>
</evidence>
<name>K7F363_PELSI</name>
<dbReference type="AlphaFoldDB" id="K7F363"/>
<evidence type="ECO:0000259" key="6">
    <source>
        <dbReference type="PROSITE" id="PS50089"/>
    </source>
</evidence>
<dbReference type="Gene3D" id="3.30.40.10">
    <property type="entry name" value="Zinc/RING finger domain, C3HC4 (zinc finger)"/>
    <property type="match status" value="1"/>
</dbReference>
<dbReference type="FunFam" id="2.60.120.920:FF:000004">
    <property type="entry name" value="Butyrophilin subfamily 1 member A1"/>
    <property type="match status" value="1"/>
</dbReference>
<keyword evidence="3" id="KW-0862">Zinc</keyword>
<keyword evidence="5" id="KW-0175">Coiled coil</keyword>
<evidence type="ECO:0000259" key="7">
    <source>
        <dbReference type="PROSITE" id="PS50119"/>
    </source>
</evidence>
<dbReference type="InterPro" id="IPR013083">
    <property type="entry name" value="Znf_RING/FYVE/PHD"/>
</dbReference>
<dbReference type="Gene3D" id="3.30.160.60">
    <property type="entry name" value="Classic Zinc Finger"/>
    <property type="match status" value="1"/>
</dbReference>
<dbReference type="GO" id="GO:0008270">
    <property type="term" value="F:zinc ion binding"/>
    <property type="evidence" value="ECO:0007669"/>
    <property type="project" value="UniProtKB-KW"/>
</dbReference>
<dbReference type="Pfam" id="PF15227">
    <property type="entry name" value="zf-C3HC4_4"/>
    <property type="match status" value="1"/>
</dbReference>
<feature type="coiled-coil region" evidence="5">
    <location>
        <begin position="175"/>
        <end position="216"/>
    </location>
</feature>
<dbReference type="PROSITE" id="PS50089">
    <property type="entry name" value="ZF_RING_2"/>
    <property type="match status" value="1"/>
</dbReference>
<dbReference type="SUPFAM" id="SSF49899">
    <property type="entry name" value="Concanavalin A-like lectins/glucanases"/>
    <property type="match status" value="1"/>
</dbReference>
<dbReference type="EMBL" id="AGCU01098842">
    <property type="status" value="NOT_ANNOTATED_CDS"/>
    <property type="molecule type" value="Genomic_DNA"/>
</dbReference>
<sequence>AMAAGDLTGSFQDEAMCPICLEYFTDPVSIECGHNFCRACLSRCWGESEPNFSCPQCRETIPHRDTRGHYQLGNLMELVKRLQLPAGPVPEGQPECERHQEALKLFCQEDQAPICVVCDMPIEEAAQEYKEKLQGALGPLRKQLEEAQALTSKEENKTTEWQLKPTLYGINNKEQLLLQRLAEEERETLQRLQENVTKLSQQSASLQQLIAEMEGKCQQPVLELLKDVKSTLSRSENMKLQEPEAVCTDLQRGYKICLDLREALNRFAGQLLQVEEAGSGEMAAPPYELDVMLDPDTANRYLVLSEDRKSVRDRDTRQDLPDTPERFENFPIVLGAEGFAGGRRYWEVEVGDKPRWTLGVCRESVNRKGKSALTPGNGYWVVWLRDGGYEACTSPSNPLSVSVRPSRVGVFLDYEAGEVSFYNVTDGSHLFTFTDTFFGMLRPYFNPCLNAGGTNAAPLTICPVPAQAGGILFQLKVGNRGESYSDSP</sequence>
<feature type="domain" description="B30.2/SPRY" evidence="8">
    <location>
        <begin position="271"/>
        <end position="466"/>
    </location>
</feature>
<dbReference type="Pfam" id="PF13765">
    <property type="entry name" value="PRY"/>
    <property type="match status" value="1"/>
</dbReference>
<dbReference type="HOGENOM" id="CLU_013137_0_3_1"/>
<organism evidence="9 10">
    <name type="scientific">Pelodiscus sinensis</name>
    <name type="common">Chinese softshell turtle</name>
    <name type="synonym">Trionyx sinensis</name>
    <dbReference type="NCBI Taxonomy" id="13735"/>
    <lineage>
        <taxon>Eukaryota</taxon>
        <taxon>Metazoa</taxon>
        <taxon>Chordata</taxon>
        <taxon>Craniata</taxon>
        <taxon>Vertebrata</taxon>
        <taxon>Euteleostomi</taxon>
        <taxon>Archelosauria</taxon>
        <taxon>Testudinata</taxon>
        <taxon>Testudines</taxon>
        <taxon>Cryptodira</taxon>
        <taxon>Trionychia</taxon>
        <taxon>Trionychidae</taxon>
        <taxon>Pelodiscus</taxon>
    </lineage>
</organism>
<dbReference type="SUPFAM" id="SSF57850">
    <property type="entry name" value="RING/U-box"/>
    <property type="match status" value="1"/>
</dbReference>
<evidence type="ECO:0000259" key="8">
    <source>
        <dbReference type="PROSITE" id="PS50188"/>
    </source>
</evidence>
<dbReference type="Pfam" id="PF00622">
    <property type="entry name" value="SPRY"/>
    <property type="match status" value="1"/>
</dbReference>
<evidence type="ECO:0000256" key="1">
    <source>
        <dbReference type="ARBA" id="ARBA00022723"/>
    </source>
</evidence>
<feature type="domain" description="RING-type" evidence="6">
    <location>
        <begin position="17"/>
        <end position="58"/>
    </location>
</feature>
<evidence type="ECO:0000256" key="5">
    <source>
        <dbReference type="SAM" id="Coils"/>
    </source>
</evidence>
<dbReference type="InterPro" id="IPR035033">
    <property type="entry name" value="PRY/SPRY_TRIM39"/>
</dbReference>
<dbReference type="InterPro" id="IPR006574">
    <property type="entry name" value="PRY"/>
</dbReference>